<comment type="catalytic activity">
    <reaction evidence="8">
        <text>L-seryl-[protein] + ATP = O-phospho-L-seryl-[protein] + ADP + H(+)</text>
        <dbReference type="Rhea" id="RHEA:17989"/>
        <dbReference type="Rhea" id="RHEA-COMP:9863"/>
        <dbReference type="Rhea" id="RHEA-COMP:11604"/>
        <dbReference type="ChEBI" id="CHEBI:15378"/>
        <dbReference type="ChEBI" id="CHEBI:29999"/>
        <dbReference type="ChEBI" id="CHEBI:30616"/>
        <dbReference type="ChEBI" id="CHEBI:83421"/>
        <dbReference type="ChEBI" id="CHEBI:456216"/>
        <dbReference type="EC" id="2.7.11.1"/>
    </reaction>
</comment>
<evidence type="ECO:0000256" key="8">
    <source>
        <dbReference type="ARBA" id="ARBA00048679"/>
    </source>
</evidence>
<evidence type="ECO:0000256" key="3">
    <source>
        <dbReference type="ARBA" id="ARBA00022679"/>
    </source>
</evidence>
<dbReference type="PROSITE" id="PS00108">
    <property type="entry name" value="PROTEIN_KINASE_ST"/>
    <property type="match status" value="1"/>
</dbReference>
<accession>A0A8J2T8C2</accession>
<dbReference type="InterPro" id="IPR000719">
    <property type="entry name" value="Prot_kinase_dom"/>
</dbReference>
<dbReference type="OrthoDB" id="4062651at2759"/>
<dbReference type="AlphaFoldDB" id="A0A8J2T8C2"/>
<feature type="binding site" evidence="9">
    <location>
        <position position="347"/>
    </location>
    <ligand>
        <name>ATP</name>
        <dbReference type="ChEBI" id="CHEBI:30616"/>
    </ligand>
</feature>
<evidence type="ECO:0000256" key="7">
    <source>
        <dbReference type="ARBA" id="ARBA00047899"/>
    </source>
</evidence>
<keyword evidence="4 9" id="KW-0547">Nucleotide-binding</keyword>
<dbReference type="Pfam" id="PF00069">
    <property type="entry name" value="Pkinase"/>
    <property type="match status" value="2"/>
</dbReference>
<dbReference type="Gene3D" id="3.30.200.20">
    <property type="entry name" value="Phosphorylase Kinase, domain 1"/>
    <property type="match status" value="1"/>
</dbReference>
<dbReference type="Proteomes" id="UP000019375">
    <property type="component" value="Unassembled WGS sequence"/>
</dbReference>
<evidence type="ECO:0000313" key="12">
    <source>
        <dbReference type="EMBL" id="CDF90313.1"/>
    </source>
</evidence>
<evidence type="ECO:0000256" key="4">
    <source>
        <dbReference type="ARBA" id="ARBA00022741"/>
    </source>
</evidence>
<dbReference type="SUPFAM" id="SSF56112">
    <property type="entry name" value="Protein kinase-like (PK-like)"/>
    <property type="match status" value="1"/>
</dbReference>
<gene>
    <name evidence="12" type="ORF">BN860_05666g</name>
</gene>
<protein>
    <recommendedName>
        <fullName evidence="1">non-specific serine/threonine protein kinase</fullName>
        <ecNumber evidence="1">2.7.11.1</ecNumber>
    </recommendedName>
</protein>
<evidence type="ECO:0000259" key="11">
    <source>
        <dbReference type="PROSITE" id="PS50011"/>
    </source>
</evidence>
<evidence type="ECO:0000256" key="5">
    <source>
        <dbReference type="ARBA" id="ARBA00022777"/>
    </source>
</evidence>
<dbReference type="GO" id="GO:0005938">
    <property type="term" value="C:cell cortex"/>
    <property type="evidence" value="ECO:0007669"/>
    <property type="project" value="TreeGrafter"/>
</dbReference>
<evidence type="ECO:0000256" key="1">
    <source>
        <dbReference type="ARBA" id="ARBA00012513"/>
    </source>
</evidence>
<feature type="region of interest" description="Disordered" evidence="10">
    <location>
        <begin position="159"/>
        <end position="192"/>
    </location>
</feature>
<dbReference type="EMBL" id="HG316459">
    <property type="protein sequence ID" value="CDF90313.1"/>
    <property type="molecule type" value="Genomic_DNA"/>
</dbReference>
<keyword evidence="6 9" id="KW-0067">ATP-binding</keyword>
<feature type="compositionally biased region" description="Basic and acidic residues" evidence="10">
    <location>
        <begin position="160"/>
        <end position="170"/>
    </location>
</feature>
<dbReference type="SMART" id="SM00220">
    <property type="entry name" value="S_TKc"/>
    <property type="match status" value="1"/>
</dbReference>
<keyword evidence="5" id="KW-0418">Kinase</keyword>
<evidence type="ECO:0000256" key="6">
    <source>
        <dbReference type="ARBA" id="ARBA00022840"/>
    </source>
</evidence>
<feature type="domain" description="Protein kinase" evidence="11">
    <location>
        <begin position="318"/>
        <end position="719"/>
    </location>
</feature>
<dbReference type="CDD" id="cd00180">
    <property type="entry name" value="PKc"/>
    <property type="match status" value="1"/>
</dbReference>
<feature type="compositionally biased region" description="Basic and acidic residues" evidence="10">
    <location>
        <begin position="49"/>
        <end position="65"/>
    </location>
</feature>
<proteinExistence type="predicted"/>
<dbReference type="Gene3D" id="1.10.510.10">
    <property type="entry name" value="Transferase(Phosphotransferase) domain 1"/>
    <property type="match status" value="2"/>
</dbReference>
<dbReference type="GO" id="GO:0004674">
    <property type="term" value="F:protein serine/threonine kinase activity"/>
    <property type="evidence" value="ECO:0007669"/>
    <property type="project" value="UniProtKB-KW"/>
</dbReference>
<evidence type="ECO:0000256" key="9">
    <source>
        <dbReference type="PROSITE-ProRule" id="PRU10141"/>
    </source>
</evidence>
<keyword evidence="3" id="KW-0808">Transferase</keyword>
<name>A0A8J2T8C2_ZYGB2</name>
<evidence type="ECO:0000256" key="2">
    <source>
        <dbReference type="ARBA" id="ARBA00022527"/>
    </source>
</evidence>
<dbReference type="PROSITE" id="PS00107">
    <property type="entry name" value="PROTEIN_KINASE_ATP"/>
    <property type="match status" value="1"/>
</dbReference>
<keyword evidence="13" id="KW-1185">Reference proteome</keyword>
<dbReference type="PANTHER" id="PTHR24343:SF572">
    <property type="entry name" value="FATTY ACYL-COA SYNTHETASE AND RNA PROCESSING-ASSOCIATED KINASE 1-RELATED"/>
    <property type="match status" value="1"/>
</dbReference>
<reference evidence="13" key="1">
    <citation type="journal article" date="2013" name="Genome Announc.">
        <title>Genome sequence of the food spoilage yeast Zygosaccharomyces bailii CLIB 213(T).</title>
        <authorList>
            <person name="Galeote V."/>
            <person name="Bigey F."/>
            <person name="Devillers H."/>
            <person name="Neuveglise C."/>
            <person name="Dequin S."/>
        </authorList>
    </citation>
    <scope>NUCLEOTIDE SEQUENCE [LARGE SCALE GENOMIC DNA]</scope>
    <source>
        <strain evidence="13">CLIB 213 / ATCC 58445 / CBS 680 / CCRC 21525 / NBRC 1098 / NCYC 1416 / NRRL Y-2227</strain>
    </source>
</reference>
<evidence type="ECO:0000313" key="13">
    <source>
        <dbReference type="Proteomes" id="UP000019375"/>
    </source>
</evidence>
<dbReference type="InterPro" id="IPR011009">
    <property type="entry name" value="Kinase-like_dom_sf"/>
</dbReference>
<dbReference type="EC" id="2.7.11.1" evidence="1"/>
<dbReference type="InterPro" id="IPR008271">
    <property type="entry name" value="Ser/Thr_kinase_AS"/>
</dbReference>
<dbReference type="InterPro" id="IPR017441">
    <property type="entry name" value="Protein_kinase_ATP_BS"/>
</dbReference>
<comment type="catalytic activity">
    <reaction evidence="7">
        <text>L-threonyl-[protein] + ATP = O-phospho-L-threonyl-[protein] + ADP + H(+)</text>
        <dbReference type="Rhea" id="RHEA:46608"/>
        <dbReference type="Rhea" id="RHEA-COMP:11060"/>
        <dbReference type="Rhea" id="RHEA-COMP:11605"/>
        <dbReference type="ChEBI" id="CHEBI:15378"/>
        <dbReference type="ChEBI" id="CHEBI:30013"/>
        <dbReference type="ChEBI" id="CHEBI:30616"/>
        <dbReference type="ChEBI" id="CHEBI:61977"/>
        <dbReference type="ChEBI" id="CHEBI:456216"/>
        <dbReference type="EC" id="2.7.11.1"/>
    </reaction>
</comment>
<feature type="region of interest" description="Disordered" evidence="10">
    <location>
        <begin position="594"/>
        <end position="629"/>
    </location>
</feature>
<keyword evidence="2" id="KW-0723">Serine/threonine-protein kinase</keyword>
<dbReference type="PANTHER" id="PTHR24343">
    <property type="entry name" value="SERINE/THREONINE KINASE"/>
    <property type="match status" value="1"/>
</dbReference>
<sequence length="724" mass="80854">MPPSQDESLYFKPRKIYRLKDQSPSKSSLFRVYSENERANFDQTTGTRVYDDDRHRPIPSGDHEWPPQAKQRRFSLDVASSKRNLQEMQDEYIPEIDFADEVTKWLDDEPSPSQGGLTFNDPWSESMGEELSPHTTVSTSHAKVKPIPLPNAVRGSILAQRDESPQKEDENFGLPRASRSNRVLANDSVSSSLGDISSSALQDLKMTPDEVLELMGKLPPDYPLMPYSQRKKIVMELVPARDHRVLMSWLKKYMLTSPKSGASLQNRGSFVNQAAVARSRQSSIASQYLSSFSPANMGFGGNSGSTKPDDKGSLILGHLLGKIIGFGAWGMIRECVDVQNGTVRAMKIVRFKNNHKVKRQVIKEVVIWKELKHKNILRLSKWKLDDEYAIYCLTDRINGGTLYDLVVSWGEVSSSKIQREARCNLTIKLCLQVIHALGYMHASCITHGDIKLENCLLDKSSNEKEGTVLICDFGMSTHFGPLHPRLQHTDEGLAARVYETIEFTSPLDGHKITTSRNPIIPKSQSNVSIRGSRYMSELQKIIKNKKLTHDDTPLGVSSLPRTYGPALSSTHIQNSSEPSLHHLVSPATKLMPTMDVATPHSGSDSSKVPDPHSHIGSLPYASPELLEPSPPPLEPSADIWALGVTLYAMLTGKLPFRHDFEPRLRAMIASGKYDKNLLEFACRTESSKKFSGLYNAVVGCLCVDANARWSLRMIEKALISDMEK</sequence>
<dbReference type="PROSITE" id="PS50011">
    <property type="entry name" value="PROTEIN_KINASE_DOM"/>
    <property type="match status" value="1"/>
</dbReference>
<evidence type="ECO:0000256" key="10">
    <source>
        <dbReference type="SAM" id="MobiDB-lite"/>
    </source>
</evidence>
<organism evidence="12 13">
    <name type="scientific">Zygosaccharomyces bailii (strain CLIB 213 / ATCC 58445 / CBS 680 / BCRC 21525 / NBRC 1098 / NCYC 1416 / NRRL Y-2227)</name>
    <dbReference type="NCBI Taxonomy" id="1333698"/>
    <lineage>
        <taxon>Eukaryota</taxon>
        <taxon>Fungi</taxon>
        <taxon>Dikarya</taxon>
        <taxon>Ascomycota</taxon>
        <taxon>Saccharomycotina</taxon>
        <taxon>Saccharomycetes</taxon>
        <taxon>Saccharomycetales</taxon>
        <taxon>Saccharomycetaceae</taxon>
        <taxon>Zygosaccharomyces</taxon>
    </lineage>
</organism>
<feature type="region of interest" description="Disordered" evidence="10">
    <location>
        <begin position="41"/>
        <end position="71"/>
    </location>
</feature>
<dbReference type="GO" id="GO:0005524">
    <property type="term" value="F:ATP binding"/>
    <property type="evidence" value="ECO:0007669"/>
    <property type="project" value="UniProtKB-UniRule"/>
</dbReference>